<evidence type="ECO:0000313" key="2">
    <source>
        <dbReference type="EMBL" id="QXQ14865.1"/>
    </source>
</evidence>
<keyword evidence="3" id="KW-1185">Reference proteome</keyword>
<dbReference type="RefSeq" id="WP_157079991.1">
    <property type="nucleotide sequence ID" value="NZ_CBCRUZ010000009.1"/>
</dbReference>
<reference evidence="2" key="1">
    <citation type="submission" date="2021-07" db="EMBL/GenBank/DDBJ databases">
        <title>Candidatus Kaistella beijingensis sp. nov. isolated from a municipal wastewater treatment plant is involved in sludge foaming.</title>
        <authorList>
            <person name="Song Y."/>
            <person name="Liu S.-J."/>
        </authorList>
    </citation>
    <scope>NUCLEOTIDE SEQUENCE</scope>
    <source>
        <strain evidence="2">DSM 43998</strain>
    </source>
</reference>
<accession>A0ABX8SEK8</accession>
<gene>
    <name evidence="2" type="ORF">KV203_05640</name>
</gene>
<evidence type="ECO:0000256" key="1">
    <source>
        <dbReference type="SAM" id="MobiDB-lite"/>
    </source>
</evidence>
<evidence type="ECO:0000313" key="3">
    <source>
        <dbReference type="Proteomes" id="UP000887023"/>
    </source>
</evidence>
<organism evidence="2 3">
    <name type="scientific">Skermania pinensis</name>
    <dbReference type="NCBI Taxonomy" id="39122"/>
    <lineage>
        <taxon>Bacteria</taxon>
        <taxon>Bacillati</taxon>
        <taxon>Actinomycetota</taxon>
        <taxon>Actinomycetes</taxon>
        <taxon>Mycobacteriales</taxon>
        <taxon>Gordoniaceae</taxon>
        <taxon>Skermania</taxon>
    </lineage>
</organism>
<dbReference type="EMBL" id="CP079105">
    <property type="protein sequence ID" value="QXQ14865.1"/>
    <property type="molecule type" value="Genomic_DNA"/>
</dbReference>
<feature type="compositionally biased region" description="Basic and acidic residues" evidence="1">
    <location>
        <begin position="11"/>
        <end position="27"/>
    </location>
</feature>
<proteinExistence type="predicted"/>
<feature type="region of interest" description="Disordered" evidence="1">
    <location>
        <begin position="1"/>
        <end position="33"/>
    </location>
</feature>
<dbReference type="Proteomes" id="UP000887023">
    <property type="component" value="Chromosome"/>
</dbReference>
<name>A0ABX8SEK8_9ACTN</name>
<sequence length="56" mass="6276">MTITDTPVSDPEVHEQKPDALREETSRHAASLDCVPTPIYDQLITDLGIDPDREDQ</sequence>
<protein>
    <submittedName>
        <fullName evidence="2">Uncharacterized protein</fullName>
    </submittedName>
</protein>